<name>A0A922S8A6_SPOEX</name>
<reference evidence="2" key="1">
    <citation type="journal article" date="2021" name="G3 (Bethesda)">
        <title>Genome and transcriptome analysis of the beet armyworm Spodoptera exigua reveals targets for pest control. .</title>
        <authorList>
            <person name="Simon S."/>
            <person name="Breeschoten T."/>
            <person name="Jansen H.J."/>
            <person name="Dirks R.P."/>
            <person name="Schranz M.E."/>
            <person name="Ros V.I.D."/>
        </authorList>
    </citation>
    <scope>NUCLEOTIDE SEQUENCE</scope>
    <source>
        <strain evidence="2">TB_SE_WUR_2020</strain>
    </source>
</reference>
<feature type="region of interest" description="Disordered" evidence="1">
    <location>
        <begin position="1"/>
        <end position="52"/>
    </location>
</feature>
<accession>A0A922S8A6</accession>
<dbReference type="AlphaFoldDB" id="A0A922S8A6"/>
<gene>
    <name evidence="2" type="ORF">HF086_006833</name>
</gene>
<proteinExistence type="predicted"/>
<evidence type="ECO:0000313" key="2">
    <source>
        <dbReference type="EMBL" id="KAH9628202.1"/>
    </source>
</evidence>
<sequence length="279" mass="30612">MKAEEARERSSRRGEGADEAISVREPVRRRAAQVDGDTGRQLPARAAGRRQLPQYVSPERRAARAWGRRPDGALCAGTFPSLKSFGDAVWQRCVEARGLVRSLRGRLRRLPAAAARAPPAAAAQARRQALNFVVQGNPFSFRCTTELVAYRVLNARSAQARRPTCARWPWCRRRARCATARRSWCCRCTTSWCGTWTRATCRPRQVRPAGGPAGWRPTLTLASAAGSIQRAMEDCGRACGMAMALPVALRVGTDWAHMQPYTVSPATPEGQGLSSNLLS</sequence>
<feature type="compositionally biased region" description="Basic and acidic residues" evidence="1">
    <location>
        <begin position="1"/>
        <end position="28"/>
    </location>
</feature>
<comment type="caution">
    <text evidence="2">The sequence shown here is derived from an EMBL/GenBank/DDBJ whole genome shotgun (WGS) entry which is preliminary data.</text>
</comment>
<evidence type="ECO:0000256" key="1">
    <source>
        <dbReference type="SAM" id="MobiDB-lite"/>
    </source>
</evidence>
<evidence type="ECO:0000313" key="3">
    <source>
        <dbReference type="Proteomes" id="UP000814243"/>
    </source>
</evidence>
<dbReference type="Proteomes" id="UP000814243">
    <property type="component" value="Unassembled WGS sequence"/>
</dbReference>
<protein>
    <submittedName>
        <fullName evidence="2">Uncharacterized protein</fullName>
    </submittedName>
</protein>
<dbReference type="EMBL" id="JACEFF010000926">
    <property type="protein sequence ID" value="KAH9628202.1"/>
    <property type="molecule type" value="Genomic_DNA"/>
</dbReference>
<organism evidence="2 3">
    <name type="scientific">Spodoptera exigua</name>
    <name type="common">Beet armyworm</name>
    <name type="synonym">Noctua fulgens</name>
    <dbReference type="NCBI Taxonomy" id="7107"/>
    <lineage>
        <taxon>Eukaryota</taxon>
        <taxon>Metazoa</taxon>
        <taxon>Ecdysozoa</taxon>
        <taxon>Arthropoda</taxon>
        <taxon>Hexapoda</taxon>
        <taxon>Insecta</taxon>
        <taxon>Pterygota</taxon>
        <taxon>Neoptera</taxon>
        <taxon>Endopterygota</taxon>
        <taxon>Lepidoptera</taxon>
        <taxon>Glossata</taxon>
        <taxon>Ditrysia</taxon>
        <taxon>Noctuoidea</taxon>
        <taxon>Noctuidae</taxon>
        <taxon>Amphipyrinae</taxon>
        <taxon>Spodoptera</taxon>
    </lineage>
</organism>
<dbReference type="Gene3D" id="1.10.150.20">
    <property type="entry name" value="5' to 3' exonuclease, C-terminal subdomain"/>
    <property type="match status" value="1"/>
</dbReference>